<dbReference type="Proteomes" id="UP001215280">
    <property type="component" value="Unassembled WGS sequence"/>
</dbReference>
<feature type="compositionally biased region" description="Basic and acidic residues" evidence="1">
    <location>
        <begin position="112"/>
        <end position="126"/>
    </location>
</feature>
<proteinExistence type="predicted"/>
<evidence type="ECO:0000313" key="2">
    <source>
        <dbReference type="EMBL" id="KAJ7782546.1"/>
    </source>
</evidence>
<evidence type="ECO:0000313" key="3">
    <source>
        <dbReference type="Proteomes" id="UP001215280"/>
    </source>
</evidence>
<keyword evidence="3" id="KW-1185">Reference proteome</keyword>
<evidence type="ECO:0000256" key="1">
    <source>
        <dbReference type="SAM" id="MobiDB-lite"/>
    </source>
</evidence>
<protein>
    <submittedName>
        <fullName evidence="2">Uncharacterized protein</fullName>
    </submittedName>
</protein>
<name>A0AAD7KCK7_9AGAR</name>
<organism evidence="2 3">
    <name type="scientific">Mycena maculata</name>
    <dbReference type="NCBI Taxonomy" id="230809"/>
    <lineage>
        <taxon>Eukaryota</taxon>
        <taxon>Fungi</taxon>
        <taxon>Dikarya</taxon>
        <taxon>Basidiomycota</taxon>
        <taxon>Agaricomycotina</taxon>
        <taxon>Agaricomycetes</taxon>
        <taxon>Agaricomycetidae</taxon>
        <taxon>Agaricales</taxon>
        <taxon>Marasmiineae</taxon>
        <taxon>Mycenaceae</taxon>
        <taxon>Mycena</taxon>
    </lineage>
</organism>
<feature type="compositionally biased region" description="Basic and acidic residues" evidence="1">
    <location>
        <begin position="86"/>
        <end position="96"/>
    </location>
</feature>
<feature type="region of interest" description="Disordered" evidence="1">
    <location>
        <begin position="69"/>
        <end position="131"/>
    </location>
</feature>
<gene>
    <name evidence="2" type="ORF">DFH07DRAFT_764687</name>
</gene>
<reference evidence="2" key="1">
    <citation type="submission" date="2023-03" db="EMBL/GenBank/DDBJ databases">
        <title>Massive genome expansion in bonnet fungi (Mycena s.s.) driven by repeated elements and novel gene families across ecological guilds.</title>
        <authorList>
            <consortium name="Lawrence Berkeley National Laboratory"/>
            <person name="Harder C.B."/>
            <person name="Miyauchi S."/>
            <person name="Viragh M."/>
            <person name="Kuo A."/>
            <person name="Thoen E."/>
            <person name="Andreopoulos B."/>
            <person name="Lu D."/>
            <person name="Skrede I."/>
            <person name="Drula E."/>
            <person name="Henrissat B."/>
            <person name="Morin E."/>
            <person name="Kohler A."/>
            <person name="Barry K."/>
            <person name="LaButti K."/>
            <person name="Morin E."/>
            <person name="Salamov A."/>
            <person name="Lipzen A."/>
            <person name="Mereny Z."/>
            <person name="Hegedus B."/>
            <person name="Baldrian P."/>
            <person name="Stursova M."/>
            <person name="Weitz H."/>
            <person name="Taylor A."/>
            <person name="Grigoriev I.V."/>
            <person name="Nagy L.G."/>
            <person name="Martin F."/>
            <person name="Kauserud H."/>
        </authorList>
    </citation>
    <scope>NUCLEOTIDE SEQUENCE</scope>
    <source>
        <strain evidence="2">CBHHK188m</strain>
    </source>
</reference>
<dbReference type="AlphaFoldDB" id="A0AAD7KCK7"/>
<dbReference type="EMBL" id="JARJLG010000003">
    <property type="protein sequence ID" value="KAJ7782546.1"/>
    <property type="molecule type" value="Genomic_DNA"/>
</dbReference>
<comment type="caution">
    <text evidence="2">The sequence shown here is derived from an EMBL/GenBank/DDBJ whole genome shotgun (WGS) entry which is preliminary data.</text>
</comment>
<sequence length="258" mass="29302">MHILLLANSHTQLFRSGPPDGVSVNAEWNLHSPFIRSRSPRAFKIRQQSSSAGIGVLCIGCQSREERRGHRRAQISGEANQSCKPNETKAKIKDTEVSEEQPPKKVQIPTRTPKEKVEEDEKKHSPNEFALRSIGDRVSGWEPRGESCWPALMRPISFCQRDQDSSVFGVGKFHEDIQQAQSVGLEAVDKGKPVKKESRKWRRTCRTTGIRPKKADPRNHHVDHGLSLVFEYQEYQYASCFIFTLDAQAVHRGAEFMI</sequence>
<accession>A0AAD7KCK7</accession>